<dbReference type="GO" id="GO:0016226">
    <property type="term" value="P:iron-sulfur cluster assembly"/>
    <property type="evidence" value="ECO:0007669"/>
    <property type="project" value="UniProtKB-UniRule"/>
</dbReference>
<evidence type="ECO:0000256" key="4">
    <source>
        <dbReference type="HAMAP-Rule" id="MF_00142"/>
    </source>
</evidence>
<dbReference type="GO" id="GO:0008199">
    <property type="term" value="F:ferric iron binding"/>
    <property type="evidence" value="ECO:0007669"/>
    <property type="project" value="InterPro"/>
</dbReference>
<dbReference type="OrthoDB" id="285675at2"/>
<keyword evidence="3 4" id="KW-0408">Iron</keyword>
<dbReference type="SUPFAM" id="SSF55387">
    <property type="entry name" value="Frataxin/Nqo15-like"/>
    <property type="match status" value="1"/>
</dbReference>
<dbReference type="NCBIfam" id="TIGR03421">
    <property type="entry name" value="FeS_CyaY"/>
    <property type="match status" value="1"/>
</dbReference>
<dbReference type="HAMAP" id="MF_00142">
    <property type="entry name" value="CyaY"/>
    <property type="match status" value="1"/>
</dbReference>
<dbReference type="AlphaFoldDB" id="A0A2T0XI10"/>
<dbReference type="Proteomes" id="UP000238308">
    <property type="component" value="Unassembled WGS sequence"/>
</dbReference>
<name>A0A2T0XI10_9BURK</name>
<dbReference type="PROSITE" id="PS50810">
    <property type="entry name" value="FRATAXIN_2"/>
    <property type="match status" value="1"/>
</dbReference>
<reference evidence="5 6" key="1">
    <citation type="submission" date="2018-03" db="EMBL/GenBank/DDBJ databases">
        <title>Genomic Encyclopedia of Type Strains, Phase III (KMG-III): the genomes of soil and plant-associated and newly described type strains.</title>
        <authorList>
            <person name="Whitman W."/>
        </authorList>
    </citation>
    <scope>NUCLEOTIDE SEQUENCE [LARGE SCALE GENOMIC DNA]</scope>
    <source>
        <strain evidence="5 6">MWH-P2sevCIIIb</strain>
    </source>
</reference>
<dbReference type="RefSeq" id="WP_106227253.1">
    <property type="nucleotide sequence ID" value="NZ_PVTV01000012.1"/>
</dbReference>
<evidence type="ECO:0000256" key="3">
    <source>
        <dbReference type="ARBA" id="ARBA00023004"/>
    </source>
</evidence>
<sequence>MTETEFLDRVTALLNAIEAQADHWFEALDLDVETRRQGNVLNLIFDNGHQIVINSQAPLMEMWLAAPSGGFHYRFDGTYWKDTRGGPDLHQALSLVCSEAAGQALTVSL</sequence>
<organism evidence="5 6">
    <name type="scientific">Jezberella montanilacus</name>
    <dbReference type="NCBI Taxonomy" id="323426"/>
    <lineage>
        <taxon>Bacteria</taxon>
        <taxon>Pseudomonadati</taxon>
        <taxon>Pseudomonadota</taxon>
        <taxon>Betaproteobacteria</taxon>
        <taxon>Burkholderiales</taxon>
        <taxon>Alcaligenaceae</taxon>
        <taxon>Jezberella</taxon>
    </lineage>
</organism>
<dbReference type="Gene3D" id="3.30.920.10">
    <property type="entry name" value="Frataxin/CyaY"/>
    <property type="match status" value="1"/>
</dbReference>
<evidence type="ECO:0000313" key="5">
    <source>
        <dbReference type="EMBL" id="PRY98555.1"/>
    </source>
</evidence>
<gene>
    <name evidence="4" type="primary">cyaY</name>
    <name evidence="5" type="ORF">BCM14_1388</name>
</gene>
<dbReference type="InterPro" id="IPR047584">
    <property type="entry name" value="CyaY"/>
</dbReference>
<keyword evidence="6" id="KW-1185">Reference proteome</keyword>
<dbReference type="Pfam" id="PF01491">
    <property type="entry name" value="Frataxin_Cyay"/>
    <property type="match status" value="1"/>
</dbReference>
<evidence type="ECO:0000256" key="1">
    <source>
        <dbReference type="ARBA" id="ARBA00008183"/>
    </source>
</evidence>
<dbReference type="EMBL" id="PVTV01000012">
    <property type="protein sequence ID" value="PRY98555.1"/>
    <property type="molecule type" value="Genomic_DNA"/>
</dbReference>
<evidence type="ECO:0000313" key="6">
    <source>
        <dbReference type="Proteomes" id="UP000238308"/>
    </source>
</evidence>
<dbReference type="InterPro" id="IPR002908">
    <property type="entry name" value="Frataxin/CyaY"/>
</dbReference>
<evidence type="ECO:0000256" key="2">
    <source>
        <dbReference type="ARBA" id="ARBA00022723"/>
    </source>
</evidence>
<dbReference type="InterPro" id="IPR020895">
    <property type="entry name" value="Frataxin_CS"/>
</dbReference>
<dbReference type="SMART" id="SM01219">
    <property type="entry name" value="Frataxin_Cyay"/>
    <property type="match status" value="1"/>
</dbReference>
<keyword evidence="2 4" id="KW-0479">Metal-binding</keyword>
<protein>
    <recommendedName>
        <fullName evidence="4">Iron-sulfur cluster assembly protein CyaY</fullName>
    </recommendedName>
</protein>
<comment type="similarity">
    <text evidence="1 4">Belongs to the frataxin family.</text>
</comment>
<accession>A0A2T0XI10</accession>
<proteinExistence type="inferred from homology"/>
<comment type="caution">
    <text evidence="5">The sequence shown here is derived from an EMBL/GenBank/DDBJ whole genome shotgun (WGS) entry which is preliminary data.</text>
</comment>
<dbReference type="InterPro" id="IPR036524">
    <property type="entry name" value="Frataxin/CyaY_sf"/>
</dbReference>
<dbReference type="PROSITE" id="PS01344">
    <property type="entry name" value="FRATAXIN_1"/>
    <property type="match status" value="1"/>
</dbReference>
<comment type="function">
    <text evidence="4">Involved in iron-sulfur (Fe-S) cluster assembly. May act as a regulator of Fe-S biogenesis.</text>
</comment>
<dbReference type="GO" id="GO:0005737">
    <property type="term" value="C:cytoplasm"/>
    <property type="evidence" value="ECO:0007669"/>
    <property type="project" value="UniProtKB-ARBA"/>
</dbReference>